<dbReference type="NCBIfam" id="TIGR02433">
    <property type="entry name" value="lysidine_TilS_C"/>
    <property type="match status" value="1"/>
</dbReference>
<evidence type="ECO:0000256" key="1">
    <source>
        <dbReference type="ARBA" id="ARBA00004496"/>
    </source>
</evidence>
<comment type="catalytic activity">
    <reaction evidence="8">
        <text>cytidine(34) in tRNA(Ile2) + L-lysine + ATP = lysidine(34) in tRNA(Ile2) + AMP + diphosphate + H(+)</text>
        <dbReference type="Rhea" id="RHEA:43744"/>
        <dbReference type="Rhea" id="RHEA-COMP:10625"/>
        <dbReference type="Rhea" id="RHEA-COMP:10670"/>
        <dbReference type="ChEBI" id="CHEBI:15378"/>
        <dbReference type="ChEBI" id="CHEBI:30616"/>
        <dbReference type="ChEBI" id="CHEBI:32551"/>
        <dbReference type="ChEBI" id="CHEBI:33019"/>
        <dbReference type="ChEBI" id="CHEBI:82748"/>
        <dbReference type="ChEBI" id="CHEBI:83665"/>
        <dbReference type="ChEBI" id="CHEBI:456215"/>
        <dbReference type="EC" id="6.3.4.19"/>
    </reaction>
</comment>
<protein>
    <recommendedName>
        <fullName evidence="2">tRNA(Ile)-lysidine synthetase</fullName>
        <ecNumber evidence="2">6.3.4.19</ecNumber>
    </recommendedName>
</protein>
<gene>
    <name evidence="10" type="ORF">METZ01_LOCUS116217</name>
</gene>
<evidence type="ECO:0000256" key="3">
    <source>
        <dbReference type="ARBA" id="ARBA00022490"/>
    </source>
</evidence>
<dbReference type="InterPro" id="IPR014729">
    <property type="entry name" value="Rossmann-like_a/b/a_fold"/>
</dbReference>
<dbReference type="EC" id="6.3.4.19" evidence="2"/>
<evidence type="ECO:0000256" key="6">
    <source>
        <dbReference type="ARBA" id="ARBA00022741"/>
    </source>
</evidence>
<dbReference type="GO" id="GO:0008033">
    <property type="term" value="P:tRNA processing"/>
    <property type="evidence" value="ECO:0007669"/>
    <property type="project" value="UniProtKB-KW"/>
</dbReference>
<dbReference type="SMART" id="SM00977">
    <property type="entry name" value="TilS_C"/>
    <property type="match status" value="1"/>
</dbReference>
<sequence>MKPVSLRETIINSVHSHGLSGRPLSLAVSGGPDSMAMAHVLITNNSDLNSEIEILHFNHQIRGREAKSDSDFVKSFFKALDVPTFVSEGNVLALSKKNKMSLEAAARTARYEFFATHICESKRNSVLTLGHNFDDQAETILMHTIRGSGLNGLQGMTGVSTQTIQGLDLKIFRPMLSVNRESVLKYCEDYDIPWKADSTNFSTEYTRNSIRLELIPFLKKYNPEISKSLVKLGNLAKRDHDYIQSKIEAIWPSIATTSNGGIVLNISRLQQLDASLTWRILRKAATDMKGDDHNTTYNHIELMLDITKGISGRSVNLPGKVIVTKSYDNLLVFKSDSDFLPAPISNQPTLIATPGTTASERWKILASLKPSNFSYERNDLKKKISTFLNKDLMKGSLWVRSRNPGDTFQPSGMKNTKKLQDFMVDSKIPRIDRDSIPLIVSNKGIAAVVGWRVADWAIPSKGEHSLYIEFDPEKY</sequence>
<dbReference type="SUPFAM" id="SSF82829">
    <property type="entry name" value="MesJ substrate recognition domain-like"/>
    <property type="match status" value="1"/>
</dbReference>
<dbReference type="SUPFAM" id="SSF56037">
    <property type="entry name" value="PheT/TilS domain"/>
    <property type="match status" value="1"/>
</dbReference>
<dbReference type="NCBIfam" id="TIGR02432">
    <property type="entry name" value="lysidine_TilS_N"/>
    <property type="match status" value="1"/>
</dbReference>
<dbReference type="CDD" id="cd01992">
    <property type="entry name" value="TilS_N"/>
    <property type="match status" value="1"/>
</dbReference>
<dbReference type="GO" id="GO:0005737">
    <property type="term" value="C:cytoplasm"/>
    <property type="evidence" value="ECO:0007669"/>
    <property type="project" value="UniProtKB-SubCell"/>
</dbReference>
<dbReference type="AlphaFoldDB" id="A0A381XGI0"/>
<feature type="domain" description="Lysidine-tRNA(Ile) synthetase C-terminal" evidence="9">
    <location>
        <begin position="397"/>
        <end position="470"/>
    </location>
</feature>
<dbReference type="Pfam" id="PF11734">
    <property type="entry name" value="TilS_C"/>
    <property type="match status" value="1"/>
</dbReference>
<keyword evidence="5" id="KW-0819">tRNA processing</keyword>
<dbReference type="InterPro" id="IPR012094">
    <property type="entry name" value="tRNA_Ile_lys_synt"/>
</dbReference>
<keyword evidence="4" id="KW-0436">Ligase</keyword>
<name>A0A381XGI0_9ZZZZ</name>
<dbReference type="HAMAP" id="MF_01161">
    <property type="entry name" value="tRNA_Ile_lys_synt"/>
    <property type="match status" value="1"/>
</dbReference>
<keyword evidence="3" id="KW-0963">Cytoplasm</keyword>
<evidence type="ECO:0000313" key="10">
    <source>
        <dbReference type="EMBL" id="SVA63363.1"/>
    </source>
</evidence>
<dbReference type="SUPFAM" id="SSF52402">
    <property type="entry name" value="Adenine nucleotide alpha hydrolases-like"/>
    <property type="match status" value="1"/>
</dbReference>
<dbReference type="InterPro" id="IPR012796">
    <property type="entry name" value="Lysidine-tRNA-synth_C"/>
</dbReference>
<dbReference type="Gene3D" id="3.30.465.60">
    <property type="match status" value="1"/>
</dbReference>
<keyword evidence="6" id="KW-0547">Nucleotide-binding</keyword>
<dbReference type="GO" id="GO:0005524">
    <property type="term" value="F:ATP binding"/>
    <property type="evidence" value="ECO:0007669"/>
    <property type="project" value="UniProtKB-KW"/>
</dbReference>
<evidence type="ECO:0000256" key="4">
    <source>
        <dbReference type="ARBA" id="ARBA00022598"/>
    </source>
</evidence>
<dbReference type="Pfam" id="PF01171">
    <property type="entry name" value="ATP_bind_3"/>
    <property type="match status" value="1"/>
</dbReference>
<evidence type="ECO:0000256" key="7">
    <source>
        <dbReference type="ARBA" id="ARBA00022840"/>
    </source>
</evidence>
<dbReference type="GO" id="GO:0032267">
    <property type="term" value="F:tRNA(Ile)-lysidine synthase activity"/>
    <property type="evidence" value="ECO:0007669"/>
    <property type="project" value="UniProtKB-EC"/>
</dbReference>
<reference evidence="10" key="1">
    <citation type="submission" date="2018-05" db="EMBL/GenBank/DDBJ databases">
        <authorList>
            <person name="Lanie J.A."/>
            <person name="Ng W.-L."/>
            <person name="Kazmierczak K.M."/>
            <person name="Andrzejewski T.M."/>
            <person name="Davidsen T.M."/>
            <person name="Wayne K.J."/>
            <person name="Tettelin H."/>
            <person name="Glass J.I."/>
            <person name="Rusch D."/>
            <person name="Podicherti R."/>
            <person name="Tsui H.-C.T."/>
            <person name="Winkler M.E."/>
        </authorList>
    </citation>
    <scope>NUCLEOTIDE SEQUENCE</scope>
</reference>
<dbReference type="InterPro" id="IPR012795">
    <property type="entry name" value="tRNA_Ile_lys_synt_N"/>
</dbReference>
<accession>A0A381XGI0</accession>
<dbReference type="PANTHER" id="PTHR43033">
    <property type="entry name" value="TRNA(ILE)-LYSIDINE SYNTHASE-RELATED"/>
    <property type="match status" value="1"/>
</dbReference>
<evidence type="ECO:0000259" key="9">
    <source>
        <dbReference type="SMART" id="SM00977"/>
    </source>
</evidence>
<keyword evidence="7" id="KW-0067">ATP-binding</keyword>
<dbReference type="EMBL" id="UINC01014952">
    <property type="protein sequence ID" value="SVA63363.1"/>
    <property type="molecule type" value="Genomic_DNA"/>
</dbReference>
<evidence type="ECO:0000256" key="8">
    <source>
        <dbReference type="ARBA" id="ARBA00048539"/>
    </source>
</evidence>
<dbReference type="Gene3D" id="3.40.50.620">
    <property type="entry name" value="HUPs"/>
    <property type="match status" value="1"/>
</dbReference>
<dbReference type="PANTHER" id="PTHR43033:SF1">
    <property type="entry name" value="TRNA(ILE)-LYSIDINE SYNTHASE-RELATED"/>
    <property type="match status" value="1"/>
</dbReference>
<dbReference type="InterPro" id="IPR011063">
    <property type="entry name" value="TilS/TtcA_N"/>
</dbReference>
<evidence type="ECO:0000256" key="5">
    <source>
        <dbReference type="ARBA" id="ARBA00022694"/>
    </source>
</evidence>
<proteinExistence type="inferred from homology"/>
<evidence type="ECO:0000256" key="2">
    <source>
        <dbReference type="ARBA" id="ARBA00013267"/>
    </source>
</evidence>
<organism evidence="10">
    <name type="scientific">marine metagenome</name>
    <dbReference type="NCBI Taxonomy" id="408172"/>
    <lineage>
        <taxon>unclassified sequences</taxon>
        <taxon>metagenomes</taxon>
        <taxon>ecological metagenomes</taxon>
    </lineage>
</organism>
<comment type="subcellular location">
    <subcellularLocation>
        <location evidence="1">Cytoplasm</location>
    </subcellularLocation>
</comment>